<keyword evidence="5" id="KW-0175">Coiled coil</keyword>
<dbReference type="InterPro" id="IPR026859">
    <property type="entry name" value="Myosin-bd"/>
</dbReference>
<feature type="region of interest" description="Disordered" evidence="6">
    <location>
        <begin position="604"/>
        <end position="637"/>
    </location>
</feature>
<evidence type="ECO:0000256" key="1">
    <source>
        <dbReference type="ARBA" id="ARBA00004308"/>
    </source>
</evidence>
<feature type="region of interest" description="Disordered" evidence="6">
    <location>
        <begin position="561"/>
        <end position="587"/>
    </location>
</feature>
<dbReference type="Proteomes" id="UP000837801">
    <property type="component" value="Unassembled WGS sequence"/>
</dbReference>
<protein>
    <recommendedName>
        <fullName evidence="7">Myosin-binding domain-containing protein</fullName>
    </recommendedName>
</protein>
<dbReference type="AlphaFoldDB" id="A0A9P0QUB3"/>
<comment type="caution">
    <text evidence="8">The sequence shown here is derived from an EMBL/GenBank/DDBJ whole genome shotgun (WGS) entry which is preliminary data.</text>
</comment>
<feature type="domain" description="Myosin-binding" evidence="7">
    <location>
        <begin position="202"/>
        <end position="444"/>
    </location>
</feature>
<keyword evidence="3" id="KW-1133">Transmembrane helix</keyword>
<accession>A0A9P0QUB3</accession>
<dbReference type="GO" id="GO:0012505">
    <property type="term" value="C:endomembrane system"/>
    <property type="evidence" value="ECO:0007669"/>
    <property type="project" value="UniProtKB-SubCell"/>
</dbReference>
<feature type="coiled-coil region" evidence="5">
    <location>
        <begin position="772"/>
        <end position="799"/>
    </location>
</feature>
<sequence>MNFGYITNYLSSSVARTGQEAHAPQFEQNGEISDWGIDETPVHSSRSTSISLKHPAQPSYSTYSHLHSHATSNPAYTNTNYQYSTNGSVHNDTTNFLRHTTTNEEISSYIKKYLSLNNCVKEFWEKFKYDLIVSSLLDESMILSKNEQAIKDMSGKEGNILLHRSREYAKMLNDDGTRLKIYQRNYNLRFPSVISAGGILQCIHMIIYSLKSKLNGPGYSEISILAIFKILLIISTKIVQRRRILTFITVSKVTMKLQQLLLNNYKVNKSFMVSLLRIKEEEIFNFMNKPLGDTKNGTKNNITSKNSSLLDHAISILIIHLTKCIKTLLPYMNGPAFEKYCSVNNVNWNFVSESEYNKEVLDESLNLTVQSLSRKLARFNQIRKVFLCQLLTFDEIPDKNFFLCKLWDDFEVQEGNIEQRKYEGTSELSKLAILHSVMDEQNKIISSIEGIFERTKFEAQEDQDVLASTAMTQQHQLAPSHFDSDDTNEGDINNRHINQLIDKLTTLTTNLKFFEKYNKSTSNMTDVDELNEKIFIFNQFGNDLNNLKELHQVYLNEISSRVSRRSQNSTPSSSNRNSREGGDIEGGFSLKSFHTSSSIKKRFSLPVQPSGSVTTPKSSPIVSNSSPSSASGGRNAVGDKKYKRLSAGLPVGLLTVFEEPNSSSNRRVNSSNQHNALMSPRALSGSGDSRSISLDDNYINILPPTSYYNETYNHAALEALSRKQQTNSTKIVPGNRYSLNSMNSNVSGISDMLASTNQTSEQEDPTSPSFSKEDLKLKLEESFNRIYSLESENSKLKQQLPLEGNEDFTVKDFSTVSDAEKSGFLSQLETKLQLRTDSNVHDQTIEEED</sequence>
<reference evidence="8" key="1">
    <citation type="submission" date="2022-03" db="EMBL/GenBank/DDBJ databases">
        <authorList>
            <person name="Legras J.-L."/>
            <person name="Devillers H."/>
            <person name="Grondin C."/>
        </authorList>
    </citation>
    <scope>NUCLEOTIDE SEQUENCE</scope>
    <source>
        <strain evidence="8">CLIB 1423</strain>
    </source>
</reference>
<comment type="subcellular location">
    <subcellularLocation>
        <location evidence="1">Endomembrane system</location>
    </subcellularLocation>
</comment>
<organism evidence="8 9">
    <name type="scientific">[Candida] railenensis</name>
    <dbReference type="NCBI Taxonomy" id="45579"/>
    <lineage>
        <taxon>Eukaryota</taxon>
        <taxon>Fungi</taxon>
        <taxon>Dikarya</taxon>
        <taxon>Ascomycota</taxon>
        <taxon>Saccharomycotina</taxon>
        <taxon>Pichiomycetes</taxon>
        <taxon>Debaryomycetaceae</taxon>
        <taxon>Kurtzmaniella</taxon>
    </lineage>
</organism>
<name>A0A9P0QUB3_9ASCO</name>
<evidence type="ECO:0000313" key="9">
    <source>
        <dbReference type="Proteomes" id="UP000837801"/>
    </source>
</evidence>
<evidence type="ECO:0000256" key="3">
    <source>
        <dbReference type="ARBA" id="ARBA00022989"/>
    </source>
</evidence>
<evidence type="ECO:0000256" key="5">
    <source>
        <dbReference type="SAM" id="Coils"/>
    </source>
</evidence>
<gene>
    <name evidence="8" type="ORF">CLIB1423_34S00188</name>
</gene>
<feature type="compositionally biased region" description="Low complexity" evidence="6">
    <location>
        <begin position="616"/>
        <end position="631"/>
    </location>
</feature>
<dbReference type="EMBL" id="CAKXYY010000034">
    <property type="protein sequence ID" value="CAH2355786.1"/>
    <property type="molecule type" value="Genomic_DNA"/>
</dbReference>
<dbReference type="OrthoDB" id="4089780at2759"/>
<dbReference type="Pfam" id="PF12632">
    <property type="entry name" value="Vezatin"/>
    <property type="match status" value="1"/>
</dbReference>
<keyword evidence="4" id="KW-0472">Membrane</keyword>
<feature type="region of interest" description="Disordered" evidence="6">
    <location>
        <begin position="661"/>
        <end position="690"/>
    </location>
</feature>
<keyword evidence="9" id="KW-1185">Reference proteome</keyword>
<dbReference type="GO" id="GO:0017022">
    <property type="term" value="F:myosin binding"/>
    <property type="evidence" value="ECO:0007669"/>
    <property type="project" value="InterPro"/>
</dbReference>
<evidence type="ECO:0000256" key="4">
    <source>
        <dbReference type="ARBA" id="ARBA00023136"/>
    </source>
</evidence>
<evidence type="ECO:0000256" key="2">
    <source>
        <dbReference type="ARBA" id="ARBA00022692"/>
    </source>
</evidence>
<evidence type="ECO:0000313" key="8">
    <source>
        <dbReference type="EMBL" id="CAH2355786.1"/>
    </source>
</evidence>
<proteinExistence type="predicted"/>
<feature type="compositionally biased region" description="Low complexity" evidence="6">
    <location>
        <begin position="565"/>
        <end position="576"/>
    </location>
</feature>
<evidence type="ECO:0000259" key="7">
    <source>
        <dbReference type="Pfam" id="PF12632"/>
    </source>
</evidence>
<keyword evidence="2" id="KW-0812">Transmembrane</keyword>
<evidence type="ECO:0000256" key="6">
    <source>
        <dbReference type="SAM" id="MobiDB-lite"/>
    </source>
</evidence>
<feature type="compositionally biased region" description="Low complexity" evidence="6">
    <location>
        <begin position="661"/>
        <end position="672"/>
    </location>
</feature>